<protein>
    <submittedName>
        <fullName evidence="1">Uncharacterized protein</fullName>
    </submittedName>
</protein>
<dbReference type="RefSeq" id="WP_170857211.1">
    <property type="nucleotide sequence ID" value="NZ_FQWF01000008.1"/>
</dbReference>
<evidence type="ECO:0000313" key="2">
    <source>
        <dbReference type="Proteomes" id="UP000184020"/>
    </source>
</evidence>
<gene>
    <name evidence="1" type="ORF">SAMN05444372_10874</name>
</gene>
<reference evidence="2" key="1">
    <citation type="submission" date="2016-11" db="EMBL/GenBank/DDBJ databases">
        <authorList>
            <person name="Varghese N."/>
            <person name="Submissions S."/>
        </authorList>
    </citation>
    <scope>NUCLEOTIDE SEQUENCE [LARGE SCALE GENOMIC DNA]</scope>
    <source>
        <strain evidence="2">DSM 17659</strain>
    </source>
</reference>
<dbReference type="AlphaFoldDB" id="A0A1M5LHH6"/>
<accession>A0A1M5LHH6</accession>
<name>A0A1M5LHH6_9FLAO</name>
<sequence>MNTFLHSIIMKQIASLFILVTLFYNAMGYYLIFAYHEEQAWVLSMEKRHDSEFQIIKLNASLYSFVEDTDFEYVNENVVINNKSYHIFKKRIRDNILSLYYLRNSHHESINQDVKDIVDNQLFNTSSSKESPVKKLLKSFLKDYVANTEFCYSFSTSMQRTFVAFTKNPKETLLSGHFTLFYTPPDLV</sequence>
<dbReference type="Proteomes" id="UP000184020">
    <property type="component" value="Unassembled WGS sequence"/>
</dbReference>
<keyword evidence="2" id="KW-1185">Reference proteome</keyword>
<dbReference type="EMBL" id="FQWF01000008">
    <property type="protein sequence ID" value="SHG64582.1"/>
    <property type="molecule type" value="Genomic_DNA"/>
</dbReference>
<organism evidence="1 2">
    <name type="scientific">Flavobacterium micromati</name>
    <dbReference type="NCBI Taxonomy" id="229205"/>
    <lineage>
        <taxon>Bacteria</taxon>
        <taxon>Pseudomonadati</taxon>
        <taxon>Bacteroidota</taxon>
        <taxon>Flavobacteriia</taxon>
        <taxon>Flavobacteriales</taxon>
        <taxon>Flavobacteriaceae</taxon>
        <taxon>Flavobacterium</taxon>
    </lineage>
</organism>
<evidence type="ECO:0000313" key="1">
    <source>
        <dbReference type="EMBL" id="SHG64582.1"/>
    </source>
</evidence>
<proteinExistence type="predicted"/>